<gene>
    <name evidence="2" type="ORF">Strain138_000771</name>
    <name evidence="3" type="ORF">Strain318_000771</name>
</gene>
<feature type="region of interest" description="Disordered" evidence="1">
    <location>
        <begin position="53"/>
        <end position="82"/>
    </location>
</feature>
<reference evidence="3" key="1">
    <citation type="submission" date="2023-07" db="EMBL/GenBank/DDBJ databases">
        <authorList>
            <person name="Haufschild T."/>
            <person name="Kallscheuer N."/>
            <person name="Hammer J."/>
            <person name="Kohn T."/>
            <person name="Kabuu M."/>
            <person name="Jogler M."/>
            <person name="Wohfarth N."/>
            <person name="Heuer A."/>
            <person name="Rohde M."/>
            <person name="van Teeseling M.C.F."/>
            <person name="Jogler C."/>
        </authorList>
    </citation>
    <scope>NUCLEOTIDE SEQUENCE</scope>
    <source>
        <strain evidence="2">Strain 138</strain>
        <strain evidence="3">Strain 318</strain>
    </source>
</reference>
<dbReference type="RefSeq" id="WP_367887214.1">
    <property type="nucleotide sequence ID" value="NZ_CP130612.1"/>
</dbReference>
<organism evidence="3 4">
    <name type="scientific">Pseudogemmatithrix spongiicola</name>
    <dbReference type="NCBI Taxonomy" id="3062599"/>
    <lineage>
        <taxon>Bacteria</taxon>
        <taxon>Pseudomonadati</taxon>
        <taxon>Gemmatimonadota</taxon>
        <taxon>Gemmatimonadia</taxon>
        <taxon>Gemmatimonadales</taxon>
        <taxon>Gemmatimonadaceae</taxon>
        <taxon>Pseudogemmatithrix</taxon>
    </lineage>
</organism>
<evidence type="ECO:0000313" key="4">
    <source>
        <dbReference type="Proteomes" id="UP001229955"/>
    </source>
</evidence>
<accession>A0AA49Q756</accession>
<accession>A0AA49Q450</accession>
<protein>
    <submittedName>
        <fullName evidence="3">Uncharacterized protein</fullName>
    </submittedName>
</protein>
<proteinExistence type="predicted"/>
<evidence type="ECO:0000313" key="3">
    <source>
        <dbReference type="EMBL" id="WKW14426.1"/>
    </source>
</evidence>
<sequence>MTQTIPLGSDARERFVLEIANVLAPERIVEAYFFAPLRQGQIETGVCVLAALPEGADPQPTEPVSGDSSDTEALAEASAPAFPEGARISSRHVVYSARYRWTRKGPERGKWECEVIAEADAPLITVEAVVQGVQRRASEPLEVQKIDGDAVRAMVAEAQRQWPKTA</sequence>
<evidence type="ECO:0000256" key="1">
    <source>
        <dbReference type="SAM" id="MobiDB-lite"/>
    </source>
</evidence>
<name>A0AA49Q756_9BACT</name>
<keyword evidence="4" id="KW-1185">Reference proteome</keyword>
<dbReference type="KEGG" id="pspc:Strain318_000771"/>
<dbReference type="AlphaFoldDB" id="A0AA49Q756"/>
<dbReference type="Proteomes" id="UP001229955">
    <property type="component" value="Chromosome"/>
</dbReference>
<evidence type="ECO:0000313" key="2">
    <source>
        <dbReference type="EMBL" id="WKW11516.1"/>
    </source>
</evidence>
<dbReference type="EMBL" id="CP130613">
    <property type="protein sequence ID" value="WKW14426.1"/>
    <property type="molecule type" value="Genomic_DNA"/>
</dbReference>
<dbReference type="EMBL" id="CP130612">
    <property type="protein sequence ID" value="WKW11516.1"/>
    <property type="molecule type" value="Genomic_DNA"/>
</dbReference>